<name>A0ABQ5I839_9ASTR</name>
<evidence type="ECO:0000256" key="2">
    <source>
        <dbReference type="SAM" id="MobiDB-lite"/>
    </source>
</evidence>
<reference evidence="3" key="1">
    <citation type="journal article" date="2022" name="Int. J. Mol. Sci.">
        <title>Draft Genome of Tanacetum Coccineum: Genomic Comparison of Closely Related Tanacetum-Family Plants.</title>
        <authorList>
            <person name="Yamashiro T."/>
            <person name="Shiraishi A."/>
            <person name="Nakayama K."/>
            <person name="Satake H."/>
        </authorList>
    </citation>
    <scope>NUCLEOTIDE SEQUENCE</scope>
</reference>
<dbReference type="PANTHER" id="PTHR31342">
    <property type="entry name" value="PROTEIN CHUP1, CHLOROPLASTIC"/>
    <property type="match status" value="1"/>
</dbReference>
<feature type="compositionally biased region" description="Low complexity" evidence="2">
    <location>
        <begin position="190"/>
        <end position="202"/>
    </location>
</feature>
<keyword evidence="1" id="KW-0175">Coiled coil</keyword>
<dbReference type="Proteomes" id="UP001151760">
    <property type="component" value="Unassembled WGS sequence"/>
</dbReference>
<dbReference type="EMBL" id="BQNB010020432">
    <property type="protein sequence ID" value="GJT95891.1"/>
    <property type="molecule type" value="Genomic_DNA"/>
</dbReference>
<dbReference type="PANTHER" id="PTHR31342:SF58">
    <property type="entry name" value="HYDROXYPROLINE-RICH GLYCOPROTEIN FAMILY PROTEIN"/>
    <property type="match status" value="1"/>
</dbReference>
<evidence type="ECO:0000313" key="3">
    <source>
        <dbReference type="EMBL" id="GJT95891.1"/>
    </source>
</evidence>
<organism evidence="3 4">
    <name type="scientific">Tanacetum coccineum</name>
    <dbReference type="NCBI Taxonomy" id="301880"/>
    <lineage>
        <taxon>Eukaryota</taxon>
        <taxon>Viridiplantae</taxon>
        <taxon>Streptophyta</taxon>
        <taxon>Embryophyta</taxon>
        <taxon>Tracheophyta</taxon>
        <taxon>Spermatophyta</taxon>
        <taxon>Magnoliopsida</taxon>
        <taxon>eudicotyledons</taxon>
        <taxon>Gunneridae</taxon>
        <taxon>Pentapetalae</taxon>
        <taxon>asterids</taxon>
        <taxon>campanulids</taxon>
        <taxon>Asterales</taxon>
        <taxon>Asteraceae</taxon>
        <taxon>Asteroideae</taxon>
        <taxon>Anthemideae</taxon>
        <taxon>Anthemidinae</taxon>
        <taxon>Tanacetum</taxon>
    </lineage>
</organism>
<evidence type="ECO:0000313" key="4">
    <source>
        <dbReference type="Proteomes" id="UP001151760"/>
    </source>
</evidence>
<protein>
    <submittedName>
        <fullName evidence="3">Retrovirus-related pol polyprotein from transposon TNT 1-94</fullName>
    </submittedName>
</protein>
<gene>
    <name evidence="3" type="ORF">Tco_1091409</name>
</gene>
<feature type="compositionally biased region" description="Low complexity" evidence="2">
    <location>
        <begin position="171"/>
        <end position="181"/>
    </location>
</feature>
<feature type="region of interest" description="Disordered" evidence="2">
    <location>
        <begin position="171"/>
        <end position="205"/>
    </location>
</feature>
<keyword evidence="4" id="KW-1185">Reference proteome</keyword>
<reference evidence="3" key="2">
    <citation type="submission" date="2022-01" db="EMBL/GenBank/DDBJ databases">
        <authorList>
            <person name="Yamashiro T."/>
            <person name="Shiraishi A."/>
            <person name="Satake H."/>
            <person name="Nakayama K."/>
        </authorList>
    </citation>
    <scope>NUCLEOTIDE SEQUENCE</scope>
</reference>
<dbReference type="InterPro" id="IPR040265">
    <property type="entry name" value="CHUP1/IPGA1-like"/>
</dbReference>
<proteinExistence type="predicted"/>
<feature type="region of interest" description="Disordered" evidence="2">
    <location>
        <begin position="404"/>
        <end position="424"/>
    </location>
</feature>
<evidence type="ECO:0000256" key="1">
    <source>
        <dbReference type="ARBA" id="ARBA00023054"/>
    </source>
</evidence>
<comment type="caution">
    <text evidence="3">The sequence shown here is derived from an EMBL/GenBank/DDBJ whole genome shotgun (WGS) entry which is preliminary data.</text>
</comment>
<sequence>MQMKSVFLHERNQDLTCIFVAITYDTTSLQHLSVFIQQSSASTTVSTISVWINSSQSTLLIYLSITTSINQSFVPPSYPYQSQMNHQTSSVPQIAYQSPQVSTQPMTESPLVDSGFAVPVFSPGDDPIACLNKAMAFLTTVASSRFPSTNNQLRTSSNPRNQATIQDGRVTVQQVQGRQGQSYSGTGYKSNATSSGGNNASGQERTVIPNNAAFQTKDLDTYDSDCDDISNAQAVLMRNISNYGSDVISEIRERPYCKNYGYGDYQLGNVTISRVYYVEGLGHNWYFVESIFDADLEVAFRKKTCFIQNLALKHCFPHSSAERCFVDSKTKLLVEAALYNNKTPYDIMQDKKPDLSFFHVFGAHCYPTNDNDDLGKLDAKADIEAAAPRDVDLAEYPVSTSIDQNALSTSTPSTQEQEHSPNISQAKAEVEHFQYECPTYAHYFCKAEFKENEEMLLFPTTLQEWQIEPPVNHVIDRLENYFDKIKGDLDTLDRTKDEDVKKFKSQKIHFDFSILIIIKELMVDVSSKCMEMALKENGFKSRVVSCFLATEVYCRAILI</sequence>
<accession>A0ABQ5I839</accession>